<dbReference type="EMBL" id="JAYGJQ010000001">
    <property type="protein sequence ID" value="MEA9356488.1"/>
    <property type="molecule type" value="Genomic_DNA"/>
</dbReference>
<organism evidence="1 2">
    <name type="scientific">Bacteriovorax antarcticus</name>
    <dbReference type="NCBI Taxonomy" id="3088717"/>
    <lineage>
        <taxon>Bacteria</taxon>
        <taxon>Pseudomonadati</taxon>
        <taxon>Bdellovibrionota</taxon>
        <taxon>Bacteriovoracia</taxon>
        <taxon>Bacteriovoracales</taxon>
        <taxon>Bacteriovoracaceae</taxon>
        <taxon>Bacteriovorax</taxon>
    </lineage>
</organism>
<comment type="caution">
    <text evidence="1">The sequence shown here is derived from an EMBL/GenBank/DDBJ whole genome shotgun (WGS) entry which is preliminary data.</text>
</comment>
<keyword evidence="2" id="KW-1185">Reference proteome</keyword>
<protein>
    <recommendedName>
        <fullName evidence="3">Leucine carboxyl methyltransferase</fullName>
    </recommendedName>
</protein>
<proteinExistence type="predicted"/>
<sequence length="264" mass="30688">MIRELLTYISERPTLKEAKTFGHLFESISLLSREKRCQKTWATHRASCKQFIAAELKNARHYDSVLVLGSGPLHEIPTELLSKTFKRVVLVDIVHLKSTKKSVAHLTNVEFIEHEITEIEEALRVDKKLKDKVPAKFVDEDWGLVLSVNVMSQLPLHLETFIYKKLKKRFTEAQVETFLKGVTQNHLTYLQSFHTNAILITDTQTFYYDKNDKVIQTDHNYEHLSLPKPSEEWNWNVAPIPEFQKDVGMKMRVCGFVLKNINSH</sequence>
<dbReference type="RefSeq" id="WP_323576190.1">
    <property type="nucleotide sequence ID" value="NZ_JAYGJQ010000001.1"/>
</dbReference>
<evidence type="ECO:0000313" key="2">
    <source>
        <dbReference type="Proteomes" id="UP001302274"/>
    </source>
</evidence>
<evidence type="ECO:0008006" key="3">
    <source>
        <dbReference type="Google" id="ProtNLM"/>
    </source>
</evidence>
<reference evidence="1 2" key="1">
    <citation type="submission" date="2023-11" db="EMBL/GenBank/DDBJ databases">
        <title>A Novel Polar Bacteriovorax (B. antarcticus) Isolated from the Biocrust in Antarctica.</title>
        <authorList>
            <person name="Mun W."/>
            <person name="Choi S.Y."/>
            <person name="Mitchell R.J."/>
        </authorList>
    </citation>
    <scope>NUCLEOTIDE SEQUENCE [LARGE SCALE GENOMIC DNA]</scope>
    <source>
        <strain evidence="1 2">PP10</strain>
    </source>
</reference>
<accession>A0ABU5VTV3</accession>
<gene>
    <name evidence="1" type="ORF">SHI21_09750</name>
</gene>
<dbReference type="Proteomes" id="UP001302274">
    <property type="component" value="Unassembled WGS sequence"/>
</dbReference>
<evidence type="ECO:0000313" key="1">
    <source>
        <dbReference type="EMBL" id="MEA9356488.1"/>
    </source>
</evidence>
<name>A0ABU5VTV3_9BACT</name>